<protein>
    <submittedName>
        <fullName evidence="10">Ethylene-responsive transcription factor ERF071-like</fullName>
    </submittedName>
</protein>
<sequence>MCGGAVISDFIWSKSSFAESQAGSVSNNKKRKPVSGVGGQRDGKRERKNLYRGIRQRPWGKWAAEIRDPRKGTRVWLGTFKTAEEAARAYDVAAIKIRGQKAKLNFPNTIGGQRDGKRERKNLYRGIRQRPWGKWAAEIRDPRKGTRVWLGTFKTAEEAARAYDVAAIKIRGQKAKLNFPNTSIISDTNQKEMISENHQVESLLSEEEEELMAFEDYMRFYQIPFLDDQSTTDLGNLWSFQEEEDSLTTKS</sequence>
<dbReference type="CDD" id="cd00018">
    <property type="entry name" value="AP2"/>
    <property type="match status" value="2"/>
</dbReference>
<dbReference type="InterPro" id="IPR044808">
    <property type="entry name" value="ERF_plant"/>
</dbReference>
<dbReference type="PROSITE" id="PS51032">
    <property type="entry name" value="AP2_ERF"/>
    <property type="match status" value="2"/>
</dbReference>
<dbReference type="SUPFAM" id="SSF54171">
    <property type="entry name" value="DNA-binding domain"/>
    <property type="match status" value="2"/>
</dbReference>
<organism evidence="9 10">
    <name type="scientific">Camelina sativa</name>
    <name type="common">False flax</name>
    <name type="synonym">Myagrum sativum</name>
    <dbReference type="NCBI Taxonomy" id="90675"/>
    <lineage>
        <taxon>Eukaryota</taxon>
        <taxon>Viridiplantae</taxon>
        <taxon>Streptophyta</taxon>
        <taxon>Embryophyta</taxon>
        <taxon>Tracheophyta</taxon>
        <taxon>Spermatophyta</taxon>
        <taxon>Magnoliopsida</taxon>
        <taxon>eudicotyledons</taxon>
        <taxon>Gunneridae</taxon>
        <taxon>Pentapetalae</taxon>
        <taxon>rosids</taxon>
        <taxon>malvids</taxon>
        <taxon>Brassicales</taxon>
        <taxon>Brassicaceae</taxon>
        <taxon>Camelineae</taxon>
        <taxon>Camelina</taxon>
    </lineage>
</organism>
<dbReference type="PRINTS" id="PR00367">
    <property type="entry name" value="ETHRSPELEMNT"/>
</dbReference>
<evidence type="ECO:0000256" key="2">
    <source>
        <dbReference type="ARBA" id="ARBA00023015"/>
    </source>
</evidence>
<gene>
    <name evidence="10" type="primary">LOC104793742</name>
</gene>
<evidence type="ECO:0000256" key="7">
    <source>
        <dbReference type="SAM" id="MobiDB-lite"/>
    </source>
</evidence>
<dbReference type="GeneID" id="104793742"/>
<evidence type="ECO:0000256" key="1">
    <source>
        <dbReference type="ARBA" id="ARBA00004123"/>
    </source>
</evidence>
<evidence type="ECO:0000313" key="9">
    <source>
        <dbReference type="Proteomes" id="UP000694864"/>
    </source>
</evidence>
<comment type="similarity">
    <text evidence="6">Belongs to the AP2/ERF transcription factor family. ERF subfamily.</text>
</comment>
<proteinExistence type="inferred from homology"/>
<dbReference type="Pfam" id="PF00847">
    <property type="entry name" value="AP2"/>
    <property type="match status" value="2"/>
</dbReference>
<keyword evidence="2" id="KW-0805">Transcription regulation</keyword>
<feature type="region of interest" description="Disordered" evidence="7">
    <location>
        <begin position="18"/>
        <end position="47"/>
    </location>
</feature>
<dbReference type="InterPro" id="IPR016177">
    <property type="entry name" value="DNA-bd_dom_sf"/>
</dbReference>
<evidence type="ECO:0000313" key="10">
    <source>
        <dbReference type="RefSeq" id="XP_019102008.1"/>
    </source>
</evidence>
<reference evidence="10" key="2">
    <citation type="submission" date="2025-08" db="UniProtKB">
        <authorList>
            <consortium name="RefSeq"/>
        </authorList>
    </citation>
    <scope>IDENTIFICATION</scope>
    <source>
        <tissue evidence="10">Leaf</tissue>
    </source>
</reference>
<dbReference type="Gene3D" id="3.30.730.10">
    <property type="entry name" value="AP2/ERF domain"/>
    <property type="match status" value="2"/>
</dbReference>
<accession>A0ABM1RSM0</accession>
<dbReference type="Proteomes" id="UP000694864">
    <property type="component" value="Chromosome 6"/>
</dbReference>
<keyword evidence="5" id="KW-0539">Nucleus</keyword>
<evidence type="ECO:0000259" key="8">
    <source>
        <dbReference type="PROSITE" id="PS51032"/>
    </source>
</evidence>
<dbReference type="InterPro" id="IPR001471">
    <property type="entry name" value="AP2/ERF_dom"/>
</dbReference>
<feature type="domain" description="AP2/ERF" evidence="8">
    <location>
        <begin position="50"/>
        <end position="107"/>
    </location>
</feature>
<dbReference type="PANTHER" id="PTHR31190:SF270">
    <property type="entry name" value="ETHYLENE-RESPONSIVE TRANSCRIPTION FACTOR ERF071"/>
    <property type="match status" value="1"/>
</dbReference>
<name>A0ABM1RSM0_CAMSA</name>
<reference evidence="9" key="1">
    <citation type="journal article" date="2014" name="Nat. Commun.">
        <title>The emerging biofuel crop Camelina sativa retains a highly undifferentiated hexaploid genome structure.</title>
        <authorList>
            <person name="Kagale S."/>
            <person name="Koh C."/>
            <person name="Nixon J."/>
            <person name="Bollina V."/>
            <person name="Clarke W.E."/>
            <person name="Tuteja R."/>
            <person name="Spillane C."/>
            <person name="Robinson S.J."/>
            <person name="Links M.G."/>
            <person name="Clarke C."/>
            <person name="Higgins E.E."/>
            <person name="Huebert T."/>
            <person name="Sharpe A.G."/>
            <person name="Parkin I.A."/>
        </authorList>
    </citation>
    <scope>NUCLEOTIDE SEQUENCE [LARGE SCALE GENOMIC DNA]</scope>
    <source>
        <strain evidence="9">cv. DH55</strain>
    </source>
</reference>
<evidence type="ECO:0000256" key="3">
    <source>
        <dbReference type="ARBA" id="ARBA00023125"/>
    </source>
</evidence>
<dbReference type="InterPro" id="IPR036955">
    <property type="entry name" value="AP2/ERF_dom_sf"/>
</dbReference>
<dbReference type="RefSeq" id="XP_019102008.1">
    <property type="nucleotide sequence ID" value="XM_019246463.1"/>
</dbReference>
<keyword evidence="9" id="KW-1185">Reference proteome</keyword>
<evidence type="ECO:0000256" key="6">
    <source>
        <dbReference type="ARBA" id="ARBA00024343"/>
    </source>
</evidence>
<keyword evidence="3" id="KW-0238">DNA-binding</keyword>
<dbReference type="PANTHER" id="PTHR31190">
    <property type="entry name" value="DNA-BINDING DOMAIN"/>
    <property type="match status" value="1"/>
</dbReference>
<keyword evidence="4" id="KW-0804">Transcription</keyword>
<dbReference type="SMART" id="SM00380">
    <property type="entry name" value="AP2"/>
    <property type="match status" value="2"/>
</dbReference>
<feature type="domain" description="AP2/ERF" evidence="8">
    <location>
        <begin position="123"/>
        <end position="180"/>
    </location>
</feature>
<comment type="subcellular location">
    <subcellularLocation>
        <location evidence="1">Nucleus</location>
    </subcellularLocation>
</comment>
<evidence type="ECO:0000256" key="4">
    <source>
        <dbReference type="ARBA" id="ARBA00023163"/>
    </source>
</evidence>
<evidence type="ECO:0000256" key="5">
    <source>
        <dbReference type="ARBA" id="ARBA00023242"/>
    </source>
</evidence>
<feature type="compositionally biased region" description="Polar residues" evidence="7">
    <location>
        <begin position="18"/>
        <end position="27"/>
    </location>
</feature>